<reference evidence="9 10" key="1">
    <citation type="submission" date="2016-12" db="EMBL/GenBank/DDBJ databases">
        <title>Trade-off between light-utilization and light-protection in marine flavobacteria.</title>
        <authorList>
            <person name="Kumagai Y."/>
            <person name="Yoshizawa S."/>
            <person name="Kogure K."/>
            <person name="Iwasaki W."/>
        </authorList>
    </citation>
    <scope>NUCLEOTIDE SEQUENCE [LARGE SCALE GENOMIC DNA]</scope>
    <source>
        <strain evidence="9 10">NBRC 108759</strain>
    </source>
</reference>
<dbReference type="PANTHER" id="PTHR30572:SF18">
    <property type="entry name" value="ABC-TYPE MACROLIDE FAMILY EXPORT SYSTEM PERMEASE COMPONENT 2"/>
    <property type="match status" value="1"/>
</dbReference>
<evidence type="ECO:0000256" key="6">
    <source>
        <dbReference type="SAM" id="Phobius"/>
    </source>
</evidence>
<evidence type="ECO:0000313" key="9">
    <source>
        <dbReference type="EMBL" id="PQJ79285.1"/>
    </source>
</evidence>
<dbReference type="Proteomes" id="UP000238882">
    <property type="component" value="Unassembled WGS sequence"/>
</dbReference>
<evidence type="ECO:0000256" key="3">
    <source>
        <dbReference type="ARBA" id="ARBA00022692"/>
    </source>
</evidence>
<keyword evidence="5 6" id="KW-0472">Membrane</keyword>
<evidence type="ECO:0000256" key="4">
    <source>
        <dbReference type="ARBA" id="ARBA00022989"/>
    </source>
</evidence>
<feature type="domain" description="ABC3 transporter permease C-terminal" evidence="7">
    <location>
        <begin position="674"/>
        <end position="786"/>
    </location>
</feature>
<dbReference type="RefSeq" id="WP_105015884.1">
    <property type="nucleotide sequence ID" value="NZ_MSCN01000001.1"/>
</dbReference>
<gene>
    <name evidence="9" type="ORF">BTO18_08920</name>
</gene>
<dbReference type="AlphaFoldDB" id="A0A2S7WNU4"/>
<dbReference type="PANTHER" id="PTHR30572">
    <property type="entry name" value="MEMBRANE COMPONENT OF TRANSPORTER-RELATED"/>
    <property type="match status" value="1"/>
</dbReference>
<feature type="transmembrane region" description="Helical" evidence="6">
    <location>
        <begin position="674"/>
        <end position="695"/>
    </location>
</feature>
<keyword evidence="10" id="KW-1185">Reference proteome</keyword>
<evidence type="ECO:0000256" key="5">
    <source>
        <dbReference type="ARBA" id="ARBA00023136"/>
    </source>
</evidence>
<feature type="transmembrane region" description="Helical" evidence="6">
    <location>
        <begin position="367"/>
        <end position="393"/>
    </location>
</feature>
<evidence type="ECO:0000313" key="10">
    <source>
        <dbReference type="Proteomes" id="UP000238882"/>
    </source>
</evidence>
<evidence type="ECO:0000259" key="7">
    <source>
        <dbReference type="Pfam" id="PF02687"/>
    </source>
</evidence>
<feature type="transmembrane region" description="Helical" evidence="6">
    <location>
        <begin position="723"/>
        <end position="743"/>
    </location>
</feature>
<feature type="transmembrane region" description="Helical" evidence="6">
    <location>
        <begin position="21"/>
        <end position="45"/>
    </location>
</feature>
<accession>A0A2S7WNU4</accession>
<keyword evidence="4 6" id="KW-1133">Transmembrane helix</keyword>
<organism evidence="9 10">
    <name type="scientific">Polaribacter porphyrae</name>
    <dbReference type="NCBI Taxonomy" id="1137780"/>
    <lineage>
        <taxon>Bacteria</taxon>
        <taxon>Pseudomonadati</taxon>
        <taxon>Bacteroidota</taxon>
        <taxon>Flavobacteriia</taxon>
        <taxon>Flavobacteriales</taxon>
        <taxon>Flavobacteriaceae</taxon>
    </lineage>
</organism>
<comment type="subcellular location">
    <subcellularLocation>
        <location evidence="1">Cell membrane</location>
        <topology evidence="1">Multi-pass membrane protein</topology>
    </subcellularLocation>
</comment>
<feature type="domain" description="ABC3 transporter permease C-terminal" evidence="7">
    <location>
        <begin position="275"/>
        <end position="396"/>
    </location>
</feature>
<feature type="transmembrane region" description="Helical" evidence="6">
    <location>
        <begin position="413"/>
        <end position="436"/>
    </location>
</feature>
<proteinExistence type="predicted"/>
<sequence length="794" mass="89389">MFKNYIKISFRNLWKNRTLSLLNLIGLSIGISSVLTLLFSVYAYYIADEPIPNKDQIIYLKTVLKNGDDYNEAPYPMMEKVLSTIPSIEAGTHMHSWGNIWLENDGENFQHRTDYVDSEFFTVFDLPLKYGNSATALNQKNSIILTDKVSQQIYGDINPVGKTLIGADSLNLRVTGVLESISPYSSLRLGVVLPNTLLENNASFQKQNNWGNSFSPVYFKINPDVDTSTLKIQIEALVQEHYTDPTVIDRMEIIPFTELRTDAIPVVDIIISSSIVASFFILLIILVNLLNLNTSTMLSRTKTIAIRKVLGSSKKSVIFQYLTENGMLVMISILVSAILFLGINLPRLNDTFGPEFGRISFDITRDYPVVIGIVIVGVLSTIMVSIFPSLRFIKIPVTLGIKGKINQVKSNFLLRNSFIILQFSIAILCICVSIILNRQISYMKNADLGFDRTNVLVGNIDLDYENIDVAKSKFNALLNDLEASPYVKSVATSQSIPSDYNFNYSPYYDPEKSLDVRMRRSYADHNYFNSLQVPIIEGRNFDRNLDQPDEYPVIINEAAMRAFGWNSIKGKRLKFKGSNFVGMPIIGLVKDFHYQDLQNRIEPLVHIYREKEALANHRFLTVSVVEGQEAYVENLITTAFESILSRKRYVQERLTDKVSGQYRLIEGILQSVNITAILAIFISCLGLFGLISFTVKRKVKEIGVRKVLGASISRIVILLSKDYIILVGIAAIVAFPLAGYLMNSWLNSFAFSISIQWWMFALAGIIALIITSFTLGIRVVRAAIANPVHSLKTE</sequence>
<keyword evidence="2" id="KW-1003">Cell membrane</keyword>
<evidence type="ECO:0000259" key="8">
    <source>
        <dbReference type="Pfam" id="PF12704"/>
    </source>
</evidence>
<protein>
    <submittedName>
        <fullName evidence="9">ABC transporter permease</fullName>
    </submittedName>
</protein>
<evidence type="ECO:0000256" key="1">
    <source>
        <dbReference type="ARBA" id="ARBA00004651"/>
    </source>
</evidence>
<comment type="caution">
    <text evidence="9">The sequence shown here is derived from an EMBL/GenBank/DDBJ whole genome shotgun (WGS) entry which is preliminary data.</text>
</comment>
<dbReference type="EMBL" id="MSCN01000001">
    <property type="protein sequence ID" value="PQJ79285.1"/>
    <property type="molecule type" value="Genomic_DNA"/>
</dbReference>
<dbReference type="Pfam" id="PF02687">
    <property type="entry name" value="FtsX"/>
    <property type="match status" value="2"/>
</dbReference>
<feature type="transmembrane region" description="Helical" evidence="6">
    <location>
        <begin position="269"/>
        <end position="290"/>
    </location>
</feature>
<keyword evidence="3 6" id="KW-0812">Transmembrane</keyword>
<feature type="domain" description="MacB-like periplasmic core" evidence="8">
    <location>
        <begin position="20"/>
        <end position="236"/>
    </location>
</feature>
<dbReference type="Pfam" id="PF12704">
    <property type="entry name" value="MacB_PCD"/>
    <property type="match status" value="1"/>
</dbReference>
<name>A0A2S7WNU4_9FLAO</name>
<dbReference type="InterPro" id="IPR003838">
    <property type="entry name" value="ABC3_permease_C"/>
</dbReference>
<dbReference type="GO" id="GO:0022857">
    <property type="term" value="F:transmembrane transporter activity"/>
    <property type="evidence" value="ECO:0007669"/>
    <property type="project" value="TreeGrafter"/>
</dbReference>
<dbReference type="InterPro" id="IPR025857">
    <property type="entry name" value="MacB_PCD"/>
</dbReference>
<evidence type="ECO:0000256" key="2">
    <source>
        <dbReference type="ARBA" id="ARBA00022475"/>
    </source>
</evidence>
<dbReference type="GO" id="GO:0005886">
    <property type="term" value="C:plasma membrane"/>
    <property type="evidence" value="ECO:0007669"/>
    <property type="project" value="UniProtKB-SubCell"/>
</dbReference>
<feature type="transmembrane region" description="Helical" evidence="6">
    <location>
        <begin position="327"/>
        <end position="347"/>
    </location>
</feature>
<dbReference type="InterPro" id="IPR050250">
    <property type="entry name" value="Macrolide_Exporter_MacB"/>
</dbReference>
<dbReference type="OrthoDB" id="5933722at2"/>
<feature type="transmembrane region" description="Helical" evidence="6">
    <location>
        <begin position="755"/>
        <end position="777"/>
    </location>
</feature>